<reference evidence="2 3" key="1">
    <citation type="submission" date="2015-08" db="EMBL/GenBank/DDBJ databases">
        <title>Genome sequence of Streptococcus phocae subsp. phocae ATCC 51973T isolated from liver specimen obtained from seal.</title>
        <authorList>
            <person name="Avendano-Herrera R."/>
        </authorList>
    </citation>
    <scope>NUCLEOTIDE SEQUENCE [LARGE SCALE GENOMIC DNA]</scope>
    <source>
        <strain evidence="2 3">ATCC 51973</strain>
    </source>
</reference>
<dbReference type="STRING" id="119224.AKK44_03300"/>
<keyword evidence="1" id="KW-1133">Transmembrane helix</keyword>
<comment type="caution">
    <text evidence="2">The sequence shown here is derived from an EMBL/GenBank/DDBJ whole genome shotgun (WGS) entry which is preliminary data.</text>
</comment>
<feature type="transmembrane region" description="Helical" evidence="1">
    <location>
        <begin position="197"/>
        <end position="218"/>
    </location>
</feature>
<dbReference type="Proteomes" id="UP000049578">
    <property type="component" value="Unassembled WGS sequence"/>
</dbReference>
<proteinExistence type="predicted"/>
<gene>
    <name evidence="2" type="ORF">AKK44_03300</name>
</gene>
<dbReference type="Pfam" id="PF11368">
    <property type="entry name" value="DUF3169"/>
    <property type="match status" value="1"/>
</dbReference>
<dbReference type="EMBL" id="LHQM01000010">
    <property type="protein sequence ID" value="KPJ22686.1"/>
    <property type="molecule type" value="Genomic_DNA"/>
</dbReference>
<dbReference type="PATRIC" id="fig|119224.3.peg.182"/>
<dbReference type="AlphaFoldDB" id="A0A0P6S3K1"/>
<evidence type="ECO:0000313" key="3">
    <source>
        <dbReference type="Proteomes" id="UP000049578"/>
    </source>
</evidence>
<evidence type="ECO:0008006" key="4">
    <source>
        <dbReference type="Google" id="ProtNLM"/>
    </source>
</evidence>
<evidence type="ECO:0000313" key="2">
    <source>
        <dbReference type="EMBL" id="KPJ22686.1"/>
    </source>
</evidence>
<sequence>MKKQQNSVLRFLKFLLLGGLVGGIIGGLLGAYLGYHGGNVVFPTEEVFRLLVSLNRFIVGIGLVLSFMLLMQLKKTTDAYNMVEEDDESEEPYRQLNKKHAYTSLLIAVMHALATLNILLNIKLNFGNDYANMELSILDFILYFMVIPIHILAMKRYNAIRGTAVPYFPNLKEVRQNIMALDEAELQAYYKSSFDTVLSLQGIIIPSLYAFLFIIYLLTGQLELTAILVLVFIQLYLLISSAKATWKFYR</sequence>
<feature type="transmembrane region" description="Helical" evidence="1">
    <location>
        <begin position="101"/>
        <end position="120"/>
    </location>
</feature>
<feature type="transmembrane region" description="Helical" evidence="1">
    <location>
        <begin position="47"/>
        <end position="70"/>
    </location>
</feature>
<keyword evidence="1" id="KW-0812">Transmembrane</keyword>
<dbReference type="InterPro" id="IPR021509">
    <property type="entry name" value="DUF3169"/>
</dbReference>
<keyword evidence="3" id="KW-1185">Reference proteome</keyword>
<evidence type="ECO:0000256" key="1">
    <source>
        <dbReference type="SAM" id="Phobius"/>
    </source>
</evidence>
<feature type="transmembrane region" description="Helical" evidence="1">
    <location>
        <begin position="135"/>
        <end position="153"/>
    </location>
</feature>
<organism evidence="2 3">
    <name type="scientific">Streptococcus phocae</name>
    <dbReference type="NCBI Taxonomy" id="119224"/>
    <lineage>
        <taxon>Bacteria</taxon>
        <taxon>Bacillati</taxon>
        <taxon>Bacillota</taxon>
        <taxon>Bacilli</taxon>
        <taxon>Lactobacillales</taxon>
        <taxon>Streptococcaceae</taxon>
        <taxon>Streptococcus</taxon>
    </lineage>
</organism>
<feature type="transmembrane region" description="Helical" evidence="1">
    <location>
        <begin position="12"/>
        <end position="35"/>
    </location>
</feature>
<name>A0A0P6S3K1_9STRE</name>
<dbReference type="RefSeq" id="WP_054278499.1">
    <property type="nucleotide sequence ID" value="NZ_LHQM01000010.1"/>
</dbReference>
<accession>A0A0P6S3K1</accession>
<keyword evidence="1" id="KW-0472">Membrane</keyword>
<feature type="transmembrane region" description="Helical" evidence="1">
    <location>
        <begin position="224"/>
        <end position="246"/>
    </location>
</feature>
<protein>
    <recommendedName>
        <fullName evidence="4">Beta-carotene 15,15'-monooxygenase</fullName>
    </recommendedName>
</protein>